<evidence type="ECO:0000313" key="1">
    <source>
        <dbReference type="EMBL" id="KKN66740.1"/>
    </source>
</evidence>
<name>A0A0F9SCY3_9ZZZZ</name>
<reference evidence="1" key="1">
    <citation type="journal article" date="2015" name="Nature">
        <title>Complex archaea that bridge the gap between prokaryotes and eukaryotes.</title>
        <authorList>
            <person name="Spang A."/>
            <person name="Saw J.H."/>
            <person name="Jorgensen S.L."/>
            <person name="Zaremba-Niedzwiedzka K."/>
            <person name="Martijn J."/>
            <person name="Lind A.E."/>
            <person name="van Eijk R."/>
            <person name="Schleper C."/>
            <person name="Guy L."/>
            <person name="Ettema T.J."/>
        </authorList>
    </citation>
    <scope>NUCLEOTIDE SEQUENCE</scope>
</reference>
<comment type="caution">
    <text evidence="1">The sequence shown here is derived from an EMBL/GenBank/DDBJ whole genome shotgun (WGS) entry which is preliminary data.</text>
</comment>
<sequence>MAKVIQISTDGGSVYVALPGSEGSFNAESEPVDDTILGQTYGSTDIGMVGWGISANGIFKGFSGYKAEIKKHGTATTFTAEAMTLVSGKTYSIDDATKEIWDRSEATMDILDTGGSIASADILNIDYLFGRVTFVASFTPTGAVTATGKYFPTVTIARPNTYNLTMTTEAVDESDFISAQANSGHRIFTAGLRTVALELGGIFDDAEAAAADVIARTELIIEIDPAGDGSSIARGFFKMVNTGQGGAVGALEEETINFQLTVPDETTNPAVALPFNWRHTATTLNQAIQDLLVSWLTELNTYDVQYLPQGATGQSPLDAKEGNFMVTDISLSGGLSNMNIFVAELQGTGAFTTV</sequence>
<protein>
    <submittedName>
        <fullName evidence="1">Uncharacterized protein</fullName>
    </submittedName>
</protein>
<accession>A0A0F9SCY3</accession>
<proteinExistence type="predicted"/>
<dbReference type="EMBL" id="LAZR01000492">
    <property type="protein sequence ID" value="KKN66740.1"/>
    <property type="molecule type" value="Genomic_DNA"/>
</dbReference>
<organism evidence="1">
    <name type="scientific">marine sediment metagenome</name>
    <dbReference type="NCBI Taxonomy" id="412755"/>
    <lineage>
        <taxon>unclassified sequences</taxon>
        <taxon>metagenomes</taxon>
        <taxon>ecological metagenomes</taxon>
    </lineage>
</organism>
<gene>
    <name evidence="1" type="ORF">LCGC14_0468510</name>
</gene>
<dbReference type="AlphaFoldDB" id="A0A0F9SCY3"/>